<evidence type="ECO:0000313" key="2">
    <source>
        <dbReference type="Proteomes" id="UP000198773"/>
    </source>
</evidence>
<accession>A0A1H3Z8Q4</accession>
<dbReference type="EMBL" id="FNRM01000002">
    <property type="protein sequence ID" value="SEA20116.1"/>
    <property type="molecule type" value="Genomic_DNA"/>
</dbReference>
<sequence length="109" mass="12470">MEENLLVETKLNNIRMLLLQNSAETLMERVQIATLFDFFSEKELSIGTTNQILDLNGFARLYREDLIYDVRVITSDRVLPQLANLVGGSSGYVSQYKVIRTNTFGHRAK</sequence>
<protein>
    <submittedName>
        <fullName evidence="1">Uncharacterized protein</fullName>
    </submittedName>
</protein>
<evidence type="ECO:0000313" key="1">
    <source>
        <dbReference type="EMBL" id="SEA20116.1"/>
    </source>
</evidence>
<proteinExistence type="predicted"/>
<dbReference type="AlphaFoldDB" id="A0A1H3Z8Q4"/>
<dbReference type="Proteomes" id="UP000198773">
    <property type="component" value="Unassembled WGS sequence"/>
</dbReference>
<dbReference type="STRING" id="152573.SAMN04488051_10275"/>
<keyword evidence="2" id="KW-1185">Reference proteome</keyword>
<gene>
    <name evidence="1" type="ORF">SAMN04488051_10275</name>
</gene>
<organism evidence="1 2">
    <name type="scientific">Alkalimonas amylolytica</name>
    <dbReference type="NCBI Taxonomy" id="152573"/>
    <lineage>
        <taxon>Bacteria</taxon>
        <taxon>Pseudomonadati</taxon>
        <taxon>Pseudomonadota</taxon>
        <taxon>Gammaproteobacteria</taxon>
        <taxon>Alkalimonas</taxon>
    </lineage>
</organism>
<reference evidence="1 2" key="1">
    <citation type="submission" date="2016-10" db="EMBL/GenBank/DDBJ databases">
        <authorList>
            <person name="de Groot N.N."/>
        </authorList>
    </citation>
    <scope>NUCLEOTIDE SEQUENCE [LARGE SCALE GENOMIC DNA]</scope>
    <source>
        <strain evidence="1 2">CGMCC 1.3430</strain>
    </source>
</reference>
<name>A0A1H3Z8Q4_ALKAM</name>